<dbReference type="InterPro" id="IPR013719">
    <property type="entry name" value="RTT106/SPT16-like_middle_dom"/>
</dbReference>
<dbReference type="InterPro" id="IPR024954">
    <property type="entry name" value="SSRP1_DD"/>
</dbReference>
<keyword evidence="10 13" id="KW-0234">DNA repair</keyword>
<comment type="function">
    <text evidence="13">Component of the FACT complex, a general chromatin factor that acts to reorganize nucleosomes. The FACT complex is involved in multiple processes that require DNA as a template such as mRNA elongation, DNA replication and DNA repair. During transcription elongation the FACT complex acts as a histone chaperone that both destabilizes and restores nucleosomal structure. It facilitates the passage of RNA polymerase II and transcription by promoting the dissociation of one histone H2A-H2B dimer from the nucleosome, then subsequently promotes the reestablishment of the nucleosome following the passage of RNA polymerase II.</text>
</comment>
<comment type="similarity">
    <text evidence="2 13">Belongs to the SSRP1 family.</text>
</comment>
<dbReference type="CDD" id="cd21994">
    <property type="entry name" value="HMG-box_SSRP1-like"/>
    <property type="match status" value="1"/>
</dbReference>
<evidence type="ECO:0000256" key="13">
    <source>
        <dbReference type="RuleBase" id="RU364013"/>
    </source>
</evidence>
<keyword evidence="6 13" id="KW-0227">DNA damage</keyword>
<dbReference type="GO" id="GO:0005730">
    <property type="term" value="C:nucleolus"/>
    <property type="evidence" value="ECO:0007669"/>
    <property type="project" value="UniProtKB-SubCell"/>
</dbReference>
<dbReference type="CDD" id="cd13231">
    <property type="entry name" value="PH2_SSRP1-like"/>
    <property type="match status" value="1"/>
</dbReference>
<dbReference type="GO" id="GO:0035101">
    <property type="term" value="C:FACT complex"/>
    <property type="evidence" value="ECO:0007669"/>
    <property type="project" value="TreeGrafter"/>
</dbReference>
<feature type="compositionally biased region" description="Acidic residues" evidence="14">
    <location>
        <begin position="705"/>
        <end position="728"/>
    </location>
</feature>
<evidence type="ECO:0000256" key="4">
    <source>
        <dbReference type="ARBA" id="ARBA00022454"/>
    </source>
</evidence>
<evidence type="ECO:0000259" key="15">
    <source>
        <dbReference type="PROSITE" id="PS50118"/>
    </source>
</evidence>
<dbReference type="SMART" id="SM01287">
    <property type="entry name" value="Rtt106"/>
    <property type="match status" value="1"/>
</dbReference>
<keyword evidence="4 13" id="KW-0158">Chromosome</keyword>
<keyword evidence="7 13" id="KW-0805">Transcription regulation</keyword>
<accession>A0A6P8HQF6</accession>
<dbReference type="Proteomes" id="UP000515163">
    <property type="component" value="Unplaced"/>
</dbReference>
<dbReference type="Pfam" id="PF17292">
    <property type="entry name" value="POB3_N"/>
    <property type="match status" value="1"/>
</dbReference>
<keyword evidence="9 13" id="KW-0804">Transcription</keyword>
<dbReference type="GeneID" id="116293980"/>
<evidence type="ECO:0000256" key="11">
    <source>
        <dbReference type="ARBA" id="ARBA00023242"/>
    </source>
</evidence>
<dbReference type="GO" id="GO:0003677">
    <property type="term" value="F:DNA binding"/>
    <property type="evidence" value="ECO:0007669"/>
    <property type="project" value="UniProtKB-UniRule"/>
</dbReference>
<feature type="compositionally biased region" description="Low complexity" evidence="14">
    <location>
        <begin position="503"/>
        <end position="514"/>
    </location>
</feature>
<feature type="compositionally biased region" description="Basic residues" evidence="14">
    <location>
        <begin position="520"/>
        <end position="544"/>
    </location>
</feature>
<dbReference type="InterPro" id="IPR050454">
    <property type="entry name" value="RTT106/SSRP1_HistChap/FACT"/>
</dbReference>
<feature type="region of interest" description="Disordered" evidence="14">
    <location>
        <begin position="634"/>
        <end position="728"/>
    </location>
</feature>
<proteinExistence type="inferred from homology"/>
<evidence type="ECO:0000256" key="6">
    <source>
        <dbReference type="ARBA" id="ARBA00022763"/>
    </source>
</evidence>
<evidence type="ECO:0000256" key="8">
    <source>
        <dbReference type="ARBA" id="ARBA00023125"/>
    </source>
</evidence>
<dbReference type="FunCoup" id="A0A6P8HQF6">
    <property type="interactions" value="2891"/>
</dbReference>
<dbReference type="GO" id="GO:0031491">
    <property type="term" value="F:nucleosome binding"/>
    <property type="evidence" value="ECO:0007669"/>
    <property type="project" value="TreeGrafter"/>
</dbReference>
<gene>
    <name evidence="17" type="primary">LOC116293980</name>
</gene>
<organism evidence="16 17">
    <name type="scientific">Actinia tenebrosa</name>
    <name type="common">Australian red waratah sea anemone</name>
    <dbReference type="NCBI Taxonomy" id="6105"/>
    <lineage>
        <taxon>Eukaryota</taxon>
        <taxon>Metazoa</taxon>
        <taxon>Cnidaria</taxon>
        <taxon>Anthozoa</taxon>
        <taxon>Hexacorallia</taxon>
        <taxon>Actiniaria</taxon>
        <taxon>Actiniidae</taxon>
        <taxon>Actinia</taxon>
    </lineage>
</organism>
<name>A0A6P8HQF6_ACTTE</name>
<dbReference type="InterPro" id="IPR048993">
    <property type="entry name" value="SSRP1-like_PH1"/>
</dbReference>
<sequence>MASEGLEYNEVALLVRGSLNAGRLKLHKNGVVFKASKTGKVDQINKDDIEAANWRRVARGHELKVLLKSGAQYRFNGFKESDYQNLSAFLSQFYNTKIKDTELSVKGWNWGTAKFEGTALSFDVDGKPAFEIPLKDVSQATTAGNNEVTLEFHQHDDAEISLMEMRFYIPQVADSTDADPVKTFHDHVISKADIIQITGDAIVTIPDVACLTPRGRYTMKVFPTFLQLHGKTYDYKIPYTTILRLFLLPHKDQRFMFFVISMDPPIKQGQTRYPFLITQFEKHDEFDVKLNMSEEEIKEKYEDKITQEMSGPVYEIISRLMKAVVGKKITVPGSFKSNAGGSGMTCSYRAGSGLLYPLERGFIFVHKPPVHVRFDEISCVNFARVSGGGSSSRSFDFEVETKNGTTIVFSNIEREEYSRLFDFVTVKNLRIKNTGKVKNSKKGQKYDEDLFNSDDDEHDAYLEQVKAEAAEKDSESEEDDSDDESFAPGDESDRDIREEFDSEASTSSSEAGSDSESEKKSKRSKSKPEKKRKAEKQKSPKKKAKADVSKASSSKKGKKKKDPNAPKRAMSAYMLWLNDTRQQIKDENPGISVTEVSKVAGEKWKVLTDKSKWEKLAAVEKEKYQEKMKNYKKELLEGGGASSSKKKDTPTKAKKGSPRKSIEGQKFKSAEFVESSGDSSDSDDDRKKQKKSKAKPKKKTKKDESEEESMDEEKSEEEEMSDVGSDSD</sequence>
<dbReference type="InParanoid" id="A0A6P8HQF6"/>
<comment type="subcellular location">
    <subcellularLocation>
        <location evidence="1">Nucleus</location>
        <location evidence="1">Nucleolus</location>
    </subcellularLocation>
    <subcellularLocation>
        <location evidence="13">Nucleus</location>
    </subcellularLocation>
    <subcellularLocation>
        <location evidence="13">Chromosome</location>
    </subcellularLocation>
</comment>
<dbReference type="InterPro" id="IPR000969">
    <property type="entry name" value="SSRP1/POB3"/>
</dbReference>
<dbReference type="Gene3D" id="1.10.30.10">
    <property type="entry name" value="High mobility group box domain"/>
    <property type="match status" value="1"/>
</dbReference>
<dbReference type="RefSeq" id="XP_031557343.1">
    <property type="nucleotide sequence ID" value="XM_031701483.1"/>
</dbReference>
<evidence type="ECO:0000256" key="10">
    <source>
        <dbReference type="ARBA" id="ARBA00023204"/>
    </source>
</evidence>
<evidence type="ECO:0000256" key="2">
    <source>
        <dbReference type="ARBA" id="ARBA00010060"/>
    </source>
</evidence>
<evidence type="ECO:0000313" key="16">
    <source>
        <dbReference type="Proteomes" id="UP000515163"/>
    </source>
</evidence>
<dbReference type="AlphaFoldDB" id="A0A6P8HQF6"/>
<keyword evidence="5 13" id="KW-0235">DNA replication</keyword>
<dbReference type="SUPFAM" id="SSF47095">
    <property type="entry name" value="HMG-box"/>
    <property type="match status" value="1"/>
</dbReference>
<dbReference type="GO" id="GO:1902275">
    <property type="term" value="P:regulation of chromatin organization"/>
    <property type="evidence" value="ECO:0007669"/>
    <property type="project" value="TreeGrafter"/>
</dbReference>
<feature type="compositionally biased region" description="Basic and acidic residues" evidence="14">
    <location>
        <begin position="660"/>
        <end position="671"/>
    </location>
</feature>
<protein>
    <recommendedName>
        <fullName evidence="3 13">FACT complex subunit SSRP1</fullName>
    </recommendedName>
</protein>
<dbReference type="OrthoDB" id="498543at2759"/>
<feature type="compositionally biased region" description="Acidic residues" evidence="14">
    <location>
        <begin position="474"/>
        <end position="493"/>
    </location>
</feature>
<feature type="compositionally biased region" description="Basic residues" evidence="14">
    <location>
        <begin position="688"/>
        <end position="700"/>
    </location>
</feature>
<dbReference type="CDD" id="cd13230">
    <property type="entry name" value="PH1_SSRP1-like"/>
    <property type="match status" value="1"/>
</dbReference>
<evidence type="ECO:0000256" key="9">
    <source>
        <dbReference type="ARBA" id="ARBA00023163"/>
    </source>
</evidence>
<evidence type="ECO:0000313" key="17">
    <source>
        <dbReference type="RefSeq" id="XP_031557343.1"/>
    </source>
</evidence>
<dbReference type="InterPro" id="IPR035417">
    <property type="entry name" value="SSRP1/POB3_N"/>
</dbReference>
<keyword evidence="11 12" id="KW-0539">Nucleus</keyword>
<dbReference type="Gene3D" id="2.30.29.220">
    <property type="entry name" value="Structure-specific recognition protein (SSRP1)"/>
    <property type="match status" value="1"/>
</dbReference>
<keyword evidence="16" id="KW-1185">Reference proteome</keyword>
<dbReference type="FunFam" id="2.30.29.220:FF:000001">
    <property type="entry name" value="FACT complex subunit SSRP1"/>
    <property type="match status" value="1"/>
</dbReference>
<dbReference type="Gene3D" id="2.30.29.150">
    <property type="match status" value="1"/>
</dbReference>
<feature type="domain" description="HMG box" evidence="15">
    <location>
        <begin position="566"/>
        <end position="632"/>
    </location>
</feature>
<dbReference type="Gene3D" id="2.30.29.30">
    <property type="entry name" value="Pleckstrin-homology domain (PH domain)/Phosphotyrosine-binding domain (PTB)"/>
    <property type="match status" value="2"/>
</dbReference>
<dbReference type="InterPro" id="IPR011993">
    <property type="entry name" value="PH-like_dom_sf"/>
</dbReference>
<dbReference type="Pfam" id="PF03531">
    <property type="entry name" value="SSrecog"/>
    <property type="match status" value="1"/>
</dbReference>
<evidence type="ECO:0000256" key="12">
    <source>
        <dbReference type="PROSITE-ProRule" id="PRU00267"/>
    </source>
</evidence>
<dbReference type="InterPro" id="IPR036910">
    <property type="entry name" value="HMG_box_dom_sf"/>
</dbReference>
<dbReference type="GO" id="GO:0042393">
    <property type="term" value="F:histone binding"/>
    <property type="evidence" value="ECO:0007669"/>
    <property type="project" value="TreeGrafter"/>
</dbReference>
<dbReference type="GO" id="GO:0006260">
    <property type="term" value="P:DNA replication"/>
    <property type="evidence" value="ECO:0007669"/>
    <property type="project" value="UniProtKB-KW"/>
</dbReference>
<feature type="DNA-binding region" description="HMG box" evidence="12">
    <location>
        <begin position="566"/>
        <end position="632"/>
    </location>
</feature>
<dbReference type="SUPFAM" id="SSF50729">
    <property type="entry name" value="PH domain-like"/>
    <property type="match status" value="1"/>
</dbReference>
<dbReference type="InterPro" id="IPR038167">
    <property type="entry name" value="SSRP1_sf"/>
</dbReference>
<dbReference type="Pfam" id="PF00505">
    <property type="entry name" value="HMG_box"/>
    <property type="match status" value="1"/>
</dbReference>
<evidence type="ECO:0000256" key="3">
    <source>
        <dbReference type="ARBA" id="ARBA00016104"/>
    </source>
</evidence>
<reference evidence="17" key="1">
    <citation type="submission" date="2025-08" db="UniProtKB">
        <authorList>
            <consortium name="RefSeq"/>
        </authorList>
    </citation>
    <scope>IDENTIFICATION</scope>
    <source>
        <tissue evidence="17">Tentacle</tissue>
    </source>
</reference>
<dbReference type="PROSITE" id="PS50118">
    <property type="entry name" value="HMG_BOX_2"/>
    <property type="match status" value="1"/>
</dbReference>
<evidence type="ECO:0000256" key="7">
    <source>
        <dbReference type="ARBA" id="ARBA00023015"/>
    </source>
</evidence>
<evidence type="ECO:0000256" key="5">
    <source>
        <dbReference type="ARBA" id="ARBA00022705"/>
    </source>
</evidence>
<dbReference type="PRINTS" id="PR00887">
    <property type="entry name" value="SSRCOGNITION"/>
</dbReference>
<dbReference type="Pfam" id="PF08512">
    <property type="entry name" value="Rttp106-like_middle"/>
    <property type="match status" value="1"/>
</dbReference>
<feature type="region of interest" description="Disordered" evidence="14">
    <location>
        <begin position="468"/>
        <end position="572"/>
    </location>
</feature>
<keyword evidence="8 12" id="KW-0238">DNA-binding</keyword>
<dbReference type="SMART" id="SM00398">
    <property type="entry name" value="HMG"/>
    <property type="match status" value="1"/>
</dbReference>
<evidence type="ECO:0000256" key="14">
    <source>
        <dbReference type="SAM" id="MobiDB-lite"/>
    </source>
</evidence>
<dbReference type="FunFam" id="2.30.29.150:FF:000001">
    <property type="entry name" value="Fact complex subunit ssrp1"/>
    <property type="match status" value="1"/>
</dbReference>
<dbReference type="GO" id="GO:0006281">
    <property type="term" value="P:DNA repair"/>
    <property type="evidence" value="ECO:0007669"/>
    <property type="project" value="UniProtKB-KW"/>
</dbReference>
<dbReference type="FunFam" id="2.30.29.30:FF:000098">
    <property type="entry name" value="Fact complex subunit ssrp1"/>
    <property type="match status" value="1"/>
</dbReference>
<evidence type="ECO:0000256" key="1">
    <source>
        <dbReference type="ARBA" id="ARBA00004604"/>
    </source>
</evidence>
<dbReference type="InterPro" id="IPR009071">
    <property type="entry name" value="HMG_box_dom"/>
</dbReference>
<dbReference type="FunFam" id="2.30.29.30:FF:000119">
    <property type="entry name" value="FACT complex subunit SSRP1"/>
    <property type="match status" value="1"/>
</dbReference>
<dbReference type="PANTHER" id="PTHR45849">
    <property type="entry name" value="FACT COMPLEX SUBUNIT SSRP1"/>
    <property type="match status" value="1"/>
</dbReference>
<dbReference type="Pfam" id="PF21103">
    <property type="entry name" value="PH1_SSRP1-like"/>
    <property type="match status" value="1"/>
</dbReference>
<dbReference type="PANTHER" id="PTHR45849:SF1">
    <property type="entry name" value="FACT COMPLEX SUBUNIT SSRP1"/>
    <property type="match status" value="1"/>
</dbReference>
<dbReference type="KEGG" id="aten:116293980"/>